<evidence type="ECO:0000256" key="15">
    <source>
        <dbReference type="SAM" id="MobiDB-lite"/>
    </source>
</evidence>
<keyword evidence="5" id="KW-0963">Cytoplasm</keyword>
<dbReference type="InterPro" id="IPR004573">
    <property type="entry name" value="rRNA_ssu_MeTfrase_B"/>
</dbReference>
<evidence type="ECO:0000256" key="9">
    <source>
        <dbReference type="ARBA" id="ARBA00022691"/>
    </source>
</evidence>
<dbReference type="PROSITE" id="PS51686">
    <property type="entry name" value="SAM_MT_RSMB_NOP"/>
    <property type="match status" value="1"/>
</dbReference>
<feature type="active site" description="Nucleophile" evidence="14">
    <location>
        <position position="596"/>
    </location>
</feature>
<dbReference type="EC" id="2.1.1.176" evidence="4"/>
<dbReference type="InterPro" id="IPR001678">
    <property type="entry name" value="MeTrfase_RsmB-F_NOP2_dom"/>
</dbReference>
<sequence>MSGTGENGNKPEGSGIRMFGTGSKSSANGSFDPNKAPERKQPASGKKADDRKKKYGPTKRSTSAGTNKKPGAKPWSKAPSAKALGTGTKPGANAKPETETAAKRQSKPAETVGKRPAQSAQKPAETGARTEARSTAVGRTPAQSPTSAREAVKAPQRSKPTSAAERVTAKKSGSAGEASRTKPIPGRGDSDRSAGIDAPGSGRGGEAPRRRKMQVTAREAALNVLAGVDESGAYSNLLLNRTLQQAELSPADAGLATELVYGTIARQATLDYFLNLFIKSGVKRLNPWVRGLMRMSLYQIKYLDRIPPHAAVNEAVEIAKKRGHQGIASMVNGVLRSVLREGDVLEIPNDLPTNERIALQHSHPQWLVERWIAQYGEETAEAVCAANNEPPKVSIRINSLRGSREELLQELTDEGRSVRASELSPQGVIVESGGNMANDRFYRDGRFSIQDESSMLVAEALAPEPGMSVLDCCAAPGGKTVHIAEKMKNHGRIVANDLHEHKQKLIAEQAERLGLSAIETSVGDALSLKDRFEQASFDRVLLDAPCSGFGVIRRKPDLRWAKTPDDAAAIARLQRQLLSSVAGLVKPGGILVYSTCTIEREENQRAVAEFLRDHADFVAEPFDIPALENIPQAGGAGVQILPHQFGSDGFYIARLRRRG</sequence>
<dbReference type="Proteomes" id="UP000606653">
    <property type="component" value="Unassembled WGS sequence"/>
</dbReference>
<evidence type="ECO:0000256" key="1">
    <source>
        <dbReference type="ARBA" id="ARBA00002724"/>
    </source>
</evidence>
<reference evidence="18" key="1">
    <citation type="journal article" date="2019" name="Int. J. Syst. Evol. Microbiol.">
        <title>The Global Catalogue of Microorganisms (GCM) 10K type strain sequencing project: providing services to taxonomists for standard genome sequencing and annotation.</title>
        <authorList>
            <consortium name="The Broad Institute Genomics Platform"/>
            <consortium name="The Broad Institute Genome Sequencing Center for Infectious Disease"/>
            <person name="Wu L."/>
            <person name="Ma J."/>
        </authorList>
    </citation>
    <scope>NUCLEOTIDE SEQUENCE [LARGE SCALE GENOMIC DNA]</scope>
    <source>
        <strain evidence="18">CGMCC 1.6964</strain>
    </source>
</reference>
<feature type="compositionally biased region" description="Polar residues" evidence="15">
    <location>
        <begin position="22"/>
        <end position="31"/>
    </location>
</feature>
<keyword evidence="18" id="KW-1185">Reference proteome</keyword>
<dbReference type="InterPro" id="IPR035926">
    <property type="entry name" value="NusB-like_sf"/>
</dbReference>
<evidence type="ECO:0000313" key="17">
    <source>
        <dbReference type="EMBL" id="GGN95979.1"/>
    </source>
</evidence>
<dbReference type="Gene3D" id="1.10.940.10">
    <property type="entry name" value="NusB-like"/>
    <property type="match status" value="1"/>
</dbReference>
<keyword evidence="6" id="KW-0698">rRNA processing</keyword>
<dbReference type="InterPro" id="IPR029063">
    <property type="entry name" value="SAM-dependent_MTases_sf"/>
</dbReference>
<evidence type="ECO:0000256" key="11">
    <source>
        <dbReference type="ARBA" id="ARBA00030399"/>
    </source>
</evidence>
<dbReference type="SUPFAM" id="SSF48013">
    <property type="entry name" value="NusB-like"/>
    <property type="match status" value="1"/>
</dbReference>
<dbReference type="SUPFAM" id="SSF53335">
    <property type="entry name" value="S-adenosyl-L-methionine-dependent methyltransferases"/>
    <property type="match status" value="1"/>
</dbReference>
<evidence type="ECO:0000256" key="14">
    <source>
        <dbReference type="PROSITE-ProRule" id="PRU01023"/>
    </source>
</evidence>
<evidence type="ECO:0000256" key="12">
    <source>
        <dbReference type="ARBA" id="ARBA00031088"/>
    </source>
</evidence>
<evidence type="ECO:0000259" key="16">
    <source>
        <dbReference type="PROSITE" id="PS51686"/>
    </source>
</evidence>
<evidence type="ECO:0000256" key="10">
    <source>
        <dbReference type="ARBA" id="ARBA00022884"/>
    </source>
</evidence>
<dbReference type="CDD" id="cd02440">
    <property type="entry name" value="AdoMet_MTases"/>
    <property type="match status" value="1"/>
</dbReference>
<comment type="similarity">
    <text evidence="3 14">Belongs to the class I-like SAM-binding methyltransferase superfamily. RsmB/NOP family.</text>
</comment>
<evidence type="ECO:0000256" key="8">
    <source>
        <dbReference type="ARBA" id="ARBA00022679"/>
    </source>
</evidence>
<dbReference type="InterPro" id="IPR048019">
    <property type="entry name" value="RsmB-like_N"/>
</dbReference>
<evidence type="ECO:0000256" key="4">
    <source>
        <dbReference type="ARBA" id="ARBA00012140"/>
    </source>
</evidence>
<dbReference type="Pfam" id="PF22458">
    <property type="entry name" value="RsmF-B_ferredox"/>
    <property type="match status" value="1"/>
</dbReference>
<evidence type="ECO:0000256" key="13">
    <source>
        <dbReference type="ARBA" id="ARBA00047283"/>
    </source>
</evidence>
<feature type="binding site" evidence="14">
    <location>
        <begin position="473"/>
        <end position="479"/>
    </location>
    <ligand>
        <name>S-adenosyl-L-methionine</name>
        <dbReference type="ChEBI" id="CHEBI:59789"/>
    </ligand>
</feature>
<feature type="compositionally biased region" description="Low complexity" evidence="15">
    <location>
        <begin position="68"/>
        <end position="83"/>
    </location>
</feature>
<dbReference type="Gene3D" id="3.30.70.1170">
    <property type="entry name" value="Sun protein, domain 3"/>
    <property type="match status" value="1"/>
</dbReference>
<feature type="compositionally biased region" description="Basic and acidic residues" evidence="15">
    <location>
        <begin position="35"/>
        <end position="52"/>
    </location>
</feature>
<dbReference type="CDD" id="cd00620">
    <property type="entry name" value="Methyltransferase_Sun"/>
    <property type="match status" value="1"/>
</dbReference>
<evidence type="ECO:0000256" key="3">
    <source>
        <dbReference type="ARBA" id="ARBA00007494"/>
    </source>
</evidence>
<dbReference type="EMBL" id="BMLN01000003">
    <property type="protein sequence ID" value="GGN95979.1"/>
    <property type="molecule type" value="Genomic_DNA"/>
</dbReference>
<feature type="binding site" evidence="14">
    <location>
        <position position="497"/>
    </location>
    <ligand>
        <name>S-adenosyl-L-methionine</name>
        <dbReference type="ChEBI" id="CHEBI:59789"/>
    </ligand>
</feature>
<keyword evidence="10 14" id="KW-0694">RNA-binding</keyword>
<comment type="function">
    <text evidence="1">Specifically methylates the cytosine at position 967 (m5C967) of 16S rRNA.</text>
</comment>
<dbReference type="InterPro" id="IPR049560">
    <property type="entry name" value="MeTrfase_RsmB-F_NOP2_cat"/>
</dbReference>
<dbReference type="Gene3D" id="3.40.50.150">
    <property type="entry name" value="Vaccinia Virus protein VP39"/>
    <property type="match status" value="1"/>
</dbReference>
<dbReference type="NCBIfam" id="TIGR00563">
    <property type="entry name" value="rsmB"/>
    <property type="match status" value="1"/>
</dbReference>
<name>A0ABQ2KX70_9BACL</name>
<protein>
    <recommendedName>
        <fullName evidence="4">16S rRNA (cytosine(967)-C(5))-methyltransferase</fullName>
        <ecNumber evidence="4">2.1.1.176</ecNumber>
    </recommendedName>
    <alternativeName>
        <fullName evidence="11">16S rRNA m5C967 methyltransferase</fullName>
    </alternativeName>
    <alternativeName>
        <fullName evidence="12">rRNA (cytosine-C(5)-)-methyltransferase RsmB</fullName>
    </alternativeName>
</protein>
<proteinExistence type="inferred from homology"/>
<dbReference type="Pfam" id="PF01189">
    <property type="entry name" value="Methyltr_RsmB-F"/>
    <property type="match status" value="1"/>
</dbReference>
<dbReference type="InterPro" id="IPR023267">
    <property type="entry name" value="RCMT"/>
</dbReference>
<dbReference type="PRINTS" id="PR02008">
    <property type="entry name" value="RCMTFAMILY"/>
</dbReference>
<dbReference type="PANTHER" id="PTHR22807">
    <property type="entry name" value="NOP2 YEAST -RELATED NOL1/NOP2/FMU SUN DOMAIN-CONTAINING"/>
    <property type="match status" value="1"/>
</dbReference>
<dbReference type="NCBIfam" id="NF011494">
    <property type="entry name" value="PRK14902.1"/>
    <property type="match status" value="1"/>
</dbReference>
<comment type="caution">
    <text evidence="17">The sequence shown here is derived from an EMBL/GenBank/DDBJ whole genome shotgun (WGS) entry which is preliminary data.</text>
</comment>
<evidence type="ECO:0000256" key="7">
    <source>
        <dbReference type="ARBA" id="ARBA00022603"/>
    </source>
</evidence>
<feature type="binding site" evidence="14">
    <location>
        <position position="524"/>
    </location>
    <ligand>
        <name>S-adenosyl-L-methionine</name>
        <dbReference type="ChEBI" id="CHEBI:59789"/>
    </ligand>
</feature>
<dbReference type="Pfam" id="PF01029">
    <property type="entry name" value="NusB"/>
    <property type="match status" value="1"/>
</dbReference>
<keyword evidence="8 14" id="KW-0808">Transferase</keyword>
<dbReference type="InterPro" id="IPR054728">
    <property type="entry name" value="RsmB-like_ferredoxin"/>
</dbReference>
<evidence type="ECO:0000256" key="2">
    <source>
        <dbReference type="ARBA" id="ARBA00004496"/>
    </source>
</evidence>
<organism evidence="17 18">
    <name type="scientific">Saccharibacillus kuerlensis</name>
    <dbReference type="NCBI Taxonomy" id="459527"/>
    <lineage>
        <taxon>Bacteria</taxon>
        <taxon>Bacillati</taxon>
        <taxon>Bacillota</taxon>
        <taxon>Bacilli</taxon>
        <taxon>Bacillales</taxon>
        <taxon>Paenibacillaceae</taxon>
        <taxon>Saccharibacillus</taxon>
    </lineage>
</organism>
<evidence type="ECO:0000256" key="5">
    <source>
        <dbReference type="ARBA" id="ARBA00022490"/>
    </source>
</evidence>
<comment type="catalytic activity">
    <reaction evidence="13">
        <text>cytidine(967) in 16S rRNA + S-adenosyl-L-methionine = 5-methylcytidine(967) in 16S rRNA + S-adenosyl-L-homocysteine + H(+)</text>
        <dbReference type="Rhea" id="RHEA:42748"/>
        <dbReference type="Rhea" id="RHEA-COMP:10219"/>
        <dbReference type="Rhea" id="RHEA-COMP:10220"/>
        <dbReference type="ChEBI" id="CHEBI:15378"/>
        <dbReference type="ChEBI" id="CHEBI:57856"/>
        <dbReference type="ChEBI" id="CHEBI:59789"/>
        <dbReference type="ChEBI" id="CHEBI:74483"/>
        <dbReference type="ChEBI" id="CHEBI:82748"/>
        <dbReference type="EC" id="2.1.1.176"/>
    </reaction>
</comment>
<dbReference type="InterPro" id="IPR018314">
    <property type="entry name" value="RsmB/NOL1/NOP2-like_CS"/>
</dbReference>
<gene>
    <name evidence="17" type="ORF">GCM10010969_12430</name>
</gene>
<feature type="region of interest" description="Disordered" evidence="15">
    <location>
        <begin position="1"/>
        <end position="214"/>
    </location>
</feature>
<dbReference type="InterPro" id="IPR006027">
    <property type="entry name" value="NusB_RsmB_TIM44"/>
</dbReference>
<evidence type="ECO:0000313" key="18">
    <source>
        <dbReference type="Proteomes" id="UP000606653"/>
    </source>
</evidence>
<keyword evidence="7 14" id="KW-0489">Methyltransferase</keyword>
<feature type="binding site" evidence="14">
    <location>
        <position position="543"/>
    </location>
    <ligand>
        <name>S-adenosyl-L-methionine</name>
        <dbReference type="ChEBI" id="CHEBI:59789"/>
    </ligand>
</feature>
<dbReference type="PROSITE" id="PS01153">
    <property type="entry name" value="NOL1_NOP2_SUN"/>
    <property type="match status" value="1"/>
</dbReference>
<comment type="subcellular location">
    <subcellularLocation>
        <location evidence="2">Cytoplasm</location>
    </subcellularLocation>
</comment>
<dbReference type="PANTHER" id="PTHR22807:SF53">
    <property type="entry name" value="RIBOSOMAL RNA SMALL SUBUNIT METHYLTRANSFERASE B-RELATED"/>
    <property type="match status" value="1"/>
</dbReference>
<feature type="domain" description="SAM-dependent MTase RsmB/NOP-type" evidence="16">
    <location>
        <begin position="383"/>
        <end position="658"/>
    </location>
</feature>
<evidence type="ECO:0000256" key="6">
    <source>
        <dbReference type="ARBA" id="ARBA00022552"/>
    </source>
</evidence>
<keyword evidence="9 14" id="KW-0949">S-adenosyl-L-methionine</keyword>
<accession>A0ABQ2KX70</accession>